<feature type="domain" description="Aminotransferase class I/classII large" evidence="15">
    <location>
        <begin position="42"/>
        <end position="411"/>
    </location>
</feature>
<dbReference type="EC" id="2.6.1.5" evidence="5"/>
<evidence type="ECO:0000256" key="3">
    <source>
        <dbReference type="ARBA" id="ARBA00007441"/>
    </source>
</evidence>
<dbReference type="RefSeq" id="XP_008864478.1">
    <property type="nucleotide sequence ID" value="XM_008866256.1"/>
</dbReference>
<organism evidence="16">
    <name type="scientific">Aphanomyces invadans</name>
    <dbReference type="NCBI Taxonomy" id="157072"/>
    <lineage>
        <taxon>Eukaryota</taxon>
        <taxon>Sar</taxon>
        <taxon>Stramenopiles</taxon>
        <taxon>Oomycota</taxon>
        <taxon>Saprolegniomycetes</taxon>
        <taxon>Saprolegniales</taxon>
        <taxon>Verrucalvaceae</taxon>
        <taxon>Aphanomyces</taxon>
    </lineage>
</organism>
<evidence type="ECO:0000256" key="6">
    <source>
        <dbReference type="ARBA" id="ARBA00015959"/>
    </source>
</evidence>
<dbReference type="GO" id="GO:0030170">
    <property type="term" value="F:pyridoxal phosphate binding"/>
    <property type="evidence" value="ECO:0007669"/>
    <property type="project" value="InterPro"/>
</dbReference>
<keyword evidence="8 16" id="KW-0808">Transferase</keyword>
<evidence type="ECO:0000259" key="15">
    <source>
        <dbReference type="Pfam" id="PF00155"/>
    </source>
</evidence>
<dbReference type="OrthoDB" id="7042322at2759"/>
<evidence type="ECO:0000256" key="13">
    <source>
        <dbReference type="PIRNR" id="PIRNR000517"/>
    </source>
</evidence>
<dbReference type="GO" id="GO:0004838">
    <property type="term" value="F:L-tyrosine-2-oxoglutarate transaminase activity"/>
    <property type="evidence" value="ECO:0007669"/>
    <property type="project" value="InterPro"/>
</dbReference>
<evidence type="ECO:0000313" key="16">
    <source>
        <dbReference type="EMBL" id="ETW06403.1"/>
    </source>
</evidence>
<dbReference type="InterPro" id="IPR005957">
    <property type="entry name" value="Tyrosine_aminoTrfase"/>
</dbReference>
<dbReference type="InterPro" id="IPR015421">
    <property type="entry name" value="PyrdxlP-dep_Trfase_major"/>
</dbReference>
<evidence type="ECO:0000256" key="11">
    <source>
        <dbReference type="ARBA" id="ARBA00031696"/>
    </source>
</evidence>
<dbReference type="VEuPathDB" id="FungiDB:H310_02672"/>
<keyword evidence="9" id="KW-0828">Tyrosine catabolism</keyword>
<comment type="catalytic activity">
    <reaction evidence="12">
        <text>L-tyrosine + 2-oxoglutarate = 3-(4-hydroxyphenyl)pyruvate + L-glutamate</text>
        <dbReference type="Rhea" id="RHEA:15093"/>
        <dbReference type="ChEBI" id="CHEBI:16810"/>
        <dbReference type="ChEBI" id="CHEBI:29985"/>
        <dbReference type="ChEBI" id="CHEBI:36242"/>
        <dbReference type="ChEBI" id="CHEBI:58315"/>
        <dbReference type="EC" id="2.6.1.5"/>
    </reaction>
</comment>
<comment type="subunit">
    <text evidence="4">Homodimer.</text>
</comment>
<dbReference type="PIRSF" id="PIRSF000517">
    <property type="entry name" value="Tyr_transaminase"/>
    <property type="match status" value="1"/>
</dbReference>
<reference evidence="16" key="1">
    <citation type="submission" date="2013-12" db="EMBL/GenBank/DDBJ databases">
        <title>The Genome Sequence of Aphanomyces invadans NJM9701.</title>
        <authorList>
            <consortium name="The Broad Institute Genomics Platform"/>
            <person name="Russ C."/>
            <person name="Tyler B."/>
            <person name="van West P."/>
            <person name="Dieguez-Uribeondo J."/>
            <person name="Young S.K."/>
            <person name="Zeng Q."/>
            <person name="Gargeya S."/>
            <person name="Fitzgerald M."/>
            <person name="Abouelleil A."/>
            <person name="Alvarado L."/>
            <person name="Chapman S.B."/>
            <person name="Gainer-Dewar J."/>
            <person name="Goldberg J."/>
            <person name="Griggs A."/>
            <person name="Gujja S."/>
            <person name="Hansen M."/>
            <person name="Howarth C."/>
            <person name="Imamovic A."/>
            <person name="Ireland A."/>
            <person name="Larimer J."/>
            <person name="McCowan C."/>
            <person name="Murphy C."/>
            <person name="Pearson M."/>
            <person name="Poon T.W."/>
            <person name="Priest M."/>
            <person name="Roberts A."/>
            <person name="Saif S."/>
            <person name="Shea T."/>
            <person name="Sykes S."/>
            <person name="Wortman J."/>
            <person name="Nusbaum C."/>
            <person name="Birren B."/>
        </authorList>
    </citation>
    <scope>NUCLEOTIDE SEQUENCE [LARGE SCALE GENOMIC DNA]</scope>
    <source>
        <strain evidence="16">NJM9701</strain>
    </source>
</reference>
<dbReference type="Proteomes" id="UP000285060">
    <property type="component" value="Unassembled WGS sequence"/>
</dbReference>
<dbReference type="UniPathway" id="UPA00139">
    <property type="reaction ID" value="UER00338"/>
</dbReference>
<evidence type="ECO:0000256" key="2">
    <source>
        <dbReference type="ARBA" id="ARBA00005203"/>
    </source>
</evidence>
<evidence type="ECO:0000256" key="4">
    <source>
        <dbReference type="ARBA" id="ARBA00011738"/>
    </source>
</evidence>
<keyword evidence="18" id="KW-1185">Reference proteome</keyword>
<keyword evidence="7 16" id="KW-0032">Aminotransferase</keyword>
<dbReference type="eggNOG" id="KOG0259">
    <property type="taxonomic scope" value="Eukaryota"/>
</dbReference>
<comment type="cofactor">
    <cofactor evidence="1 13 14">
        <name>pyridoxal 5'-phosphate</name>
        <dbReference type="ChEBI" id="CHEBI:597326"/>
    </cofactor>
</comment>
<protein>
    <recommendedName>
        <fullName evidence="6">Tyrosine aminotransferase</fullName>
        <ecNumber evidence="5">2.6.1.5</ecNumber>
    </recommendedName>
    <alternativeName>
        <fullName evidence="11">L-tyrosine:2-oxoglutarate aminotransferase</fullName>
    </alternativeName>
</protein>
<evidence type="ECO:0000313" key="18">
    <source>
        <dbReference type="Proteomes" id="UP000285060"/>
    </source>
</evidence>
<dbReference type="InterPro" id="IPR004839">
    <property type="entry name" value="Aminotransferase_I/II_large"/>
</dbReference>
<evidence type="ECO:0000256" key="5">
    <source>
        <dbReference type="ARBA" id="ARBA00012749"/>
    </source>
</evidence>
<dbReference type="EMBL" id="QUSY01000471">
    <property type="protein sequence ID" value="RHY29190.1"/>
    <property type="molecule type" value="Genomic_DNA"/>
</dbReference>
<dbReference type="Pfam" id="PF00155">
    <property type="entry name" value="Aminotran_1_2"/>
    <property type="match status" value="1"/>
</dbReference>
<reference evidence="17 18" key="2">
    <citation type="submission" date="2018-08" db="EMBL/GenBank/DDBJ databases">
        <title>Aphanomyces genome sequencing and annotation.</title>
        <authorList>
            <person name="Minardi D."/>
            <person name="Oidtmann B."/>
            <person name="Van Der Giezen M."/>
            <person name="Studholme D.J."/>
        </authorList>
    </citation>
    <scope>NUCLEOTIDE SEQUENCE [LARGE SCALE GENOMIC DNA]</scope>
    <source>
        <strain evidence="17 18">NJM0002</strain>
    </source>
</reference>
<dbReference type="Gene3D" id="3.40.640.10">
    <property type="entry name" value="Type I PLP-dependent aspartate aminotransferase-like (Major domain)"/>
    <property type="match status" value="1"/>
</dbReference>
<dbReference type="PANTHER" id="PTHR45744:SF2">
    <property type="entry name" value="TYROSINE AMINOTRANSFERASE"/>
    <property type="match status" value="1"/>
</dbReference>
<comment type="similarity">
    <text evidence="3 13">Belongs to the class-I pyridoxal-phosphate-dependent aminotransferase family.</text>
</comment>
<evidence type="ECO:0000313" key="17">
    <source>
        <dbReference type="EMBL" id="RHY29190.1"/>
    </source>
</evidence>
<comment type="pathway">
    <text evidence="2">Amino-acid degradation; L-phenylalanine degradation; acetoacetate and fumarate from L-phenylalanine: step 2/6.</text>
</comment>
<dbReference type="GO" id="GO:0006559">
    <property type="term" value="P:L-phenylalanine catabolic process"/>
    <property type="evidence" value="ECO:0007669"/>
    <property type="project" value="UniProtKB-UniPathway"/>
</dbReference>
<evidence type="ECO:0000256" key="10">
    <source>
        <dbReference type="ARBA" id="ARBA00022898"/>
    </source>
</evidence>
<dbReference type="GO" id="GO:0006572">
    <property type="term" value="P:L-tyrosine catabolic process"/>
    <property type="evidence" value="ECO:0007669"/>
    <property type="project" value="UniProtKB-KW"/>
</dbReference>
<dbReference type="InterPro" id="IPR015424">
    <property type="entry name" value="PyrdxlP-dep_Trfase"/>
</dbReference>
<dbReference type="InterPro" id="IPR015422">
    <property type="entry name" value="PyrdxlP-dep_Trfase_small"/>
</dbReference>
<dbReference type="InterPro" id="IPR005958">
    <property type="entry name" value="TyrNic_aminoTrfase"/>
</dbReference>
<gene>
    <name evidence="17" type="ORF">DYB32_005352</name>
    <name evidence="16" type="ORF">H310_02672</name>
</gene>
<keyword evidence="10 13" id="KW-0663">Pyridoxal phosphate</keyword>
<evidence type="ECO:0000256" key="12">
    <source>
        <dbReference type="ARBA" id="ARBA00047798"/>
    </source>
</evidence>
<dbReference type="SUPFAM" id="SSF53383">
    <property type="entry name" value="PLP-dependent transferases"/>
    <property type="match status" value="1"/>
</dbReference>
<dbReference type="Gene3D" id="3.90.1150.10">
    <property type="entry name" value="Aspartate Aminotransferase, domain 1"/>
    <property type="match status" value="1"/>
</dbReference>
<dbReference type="AlphaFoldDB" id="A0A024ULE8"/>
<name>A0A024ULE8_9STRA</name>
<evidence type="ECO:0000256" key="8">
    <source>
        <dbReference type="ARBA" id="ARBA00022679"/>
    </source>
</evidence>
<dbReference type="NCBIfam" id="TIGR01264">
    <property type="entry name" value="tyr_amTase_E"/>
    <property type="match status" value="1"/>
</dbReference>
<sequence length="421" mass="45800">MSSTNTNAVWHTMYPSEFANATSNPIRKIVDNIKLPQNPVKPIIRLSLGDPTVFGNLSCPDVLTDAIVRNAKSHNHNGYIHSAGTEAARAAIATRYGSADAPLTKDDIIIASGGSGALDIAITGMCNPGDNILIPRPAFSLYQVIADAHNIQVRYYDLLPEKNWEADLVGMASQIDSRTQAILINNPSNPCGSVFSKEHLQAILTVAESHRVPIIADEIYGDMTYGGTTFFPIASLTKTVPVVSVSGLAKQFCVPGWRVGWIAVHDRNNILQDIRTAYFKLSTIVLGANSLVQSAIPDILTPAPGSADEASLAKFKRDYYSTLESNAQFTLDSLKTIPGLHVVVPQGAMYVMCGIDTALLADIADDFDFTQKLLLEEGVFVLPGQCFNIPNFFRVVFSAPQDKLAEAYDRIRVFCQRHSTK</sequence>
<dbReference type="GeneID" id="20079722"/>
<evidence type="ECO:0000256" key="14">
    <source>
        <dbReference type="PIRSR" id="PIRSR000517-1"/>
    </source>
</evidence>
<evidence type="ECO:0000256" key="1">
    <source>
        <dbReference type="ARBA" id="ARBA00001933"/>
    </source>
</evidence>
<dbReference type="STRING" id="157072.A0A024ULE8"/>
<dbReference type="PANTHER" id="PTHR45744">
    <property type="entry name" value="TYROSINE AMINOTRANSFERASE"/>
    <property type="match status" value="1"/>
</dbReference>
<dbReference type="CDD" id="cd00609">
    <property type="entry name" value="AAT_like"/>
    <property type="match status" value="1"/>
</dbReference>
<accession>A0A024ULE8</accession>
<feature type="modified residue" description="N6-(pyridoxal phosphate)lysine" evidence="14">
    <location>
        <position position="250"/>
    </location>
</feature>
<evidence type="ECO:0000256" key="9">
    <source>
        <dbReference type="ARBA" id="ARBA00022878"/>
    </source>
</evidence>
<dbReference type="NCBIfam" id="TIGR01265">
    <property type="entry name" value="tyr_nico_aTase"/>
    <property type="match status" value="1"/>
</dbReference>
<dbReference type="EMBL" id="KI913955">
    <property type="protein sequence ID" value="ETW06403.1"/>
    <property type="molecule type" value="Genomic_DNA"/>
</dbReference>
<proteinExistence type="inferred from homology"/>
<evidence type="ECO:0000256" key="7">
    <source>
        <dbReference type="ARBA" id="ARBA00022576"/>
    </source>
</evidence>